<gene>
    <name evidence="5" type="ORF">B7463_g11553</name>
</gene>
<evidence type="ECO:0000256" key="3">
    <source>
        <dbReference type="SAM" id="MobiDB-lite"/>
    </source>
</evidence>
<dbReference type="Pfam" id="PF04082">
    <property type="entry name" value="Fungal_trans"/>
    <property type="match status" value="1"/>
</dbReference>
<accession>A0A3E2GUC8</accession>
<name>A0A3E2GUC8_SCYLI</name>
<dbReference type="AlphaFoldDB" id="A0A3E2GUC8"/>
<evidence type="ECO:0000256" key="2">
    <source>
        <dbReference type="ARBA" id="ARBA00023242"/>
    </source>
</evidence>
<feature type="domain" description="Xylanolytic transcriptional activator regulatory" evidence="4">
    <location>
        <begin position="276"/>
        <end position="357"/>
    </location>
</feature>
<comment type="caution">
    <text evidence="5">The sequence shown here is derived from an EMBL/GenBank/DDBJ whole genome shotgun (WGS) entry which is preliminary data.</text>
</comment>
<dbReference type="InterPro" id="IPR007219">
    <property type="entry name" value="XnlR_reg_dom"/>
</dbReference>
<dbReference type="Proteomes" id="UP000258309">
    <property type="component" value="Unassembled WGS sequence"/>
</dbReference>
<dbReference type="STRING" id="5539.A0A3E2GUC8"/>
<dbReference type="GO" id="GO:0008270">
    <property type="term" value="F:zinc ion binding"/>
    <property type="evidence" value="ECO:0007669"/>
    <property type="project" value="InterPro"/>
</dbReference>
<keyword evidence="2" id="KW-0539">Nucleus</keyword>
<evidence type="ECO:0000259" key="4">
    <source>
        <dbReference type="SMART" id="SM00906"/>
    </source>
</evidence>
<feature type="region of interest" description="Disordered" evidence="3">
    <location>
        <begin position="588"/>
        <end position="621"/>
    </location>
</feature>
<dbReference type="GO" id="GO:0003677">
    <property type="term" value="F:DNA binding"/>
    <property type="evidence" value="ECO:0007669"/>
    <property type="project" value="InterPro"/>
</dbReference>
<dbReference type="PANTHER" id="PTHR31001:SF87">
    <property type="entry name" value="COL-21"/>
    <property type="match status" value="1"/>
</dbReference>
<protein>
    <recommendedName>
        <fullName evidence="4">Xylanolytic transcriptional activator regulatory domain-containing protein</fullName>
    </recommendedName>
</protein>
<evidence type="ECO:0000313" key="6">
    <source>
        <dbReference type="Proteomes" id="UP000258309"/>
    </source>
</evidence>
<dbReference type="InterPro" id="IPR050613">
    <property type="entry name" value="Sec_Metabolite_Reg"/>
</dbReference>
<proteinExistence type="predicted"/>
<feature type="compositionally biased region" description="Polar residues" evidence="3">
    <location>
        <begin position="31"/>
        <end position="44"/>
    </location>
</feature>
<evidence type="ECO:0000256" key="1">
    <source>
        <dbReference type="ARBA" id="ARBA00004123"/>
    </source>
</evidence>
<keyword evidence="6" id="KW-1185">Reference proteome</keyword>
<dbReference type="SMART" id="SM00906">
    <property type="entry name" value="Fungal_trans"/>
    <property type="match status" value="1"/>
</dbReference>
<feature type="non-terminal residue" evidence="5">
    <location>
        <position position="1"/>
    </location>
</feature>
<dbReference type="OrthoDB" id="5344325at2759"/>
<reference evidence="5 6" key="1">
    <citation type="submission" date="2018-05" db="EMBL/GenBank/DDBJ databases">
        <title>Draft genome sequence of Scytalidium lignicola DSM 105466, a ubiquitous saprotrophic fungus.</title>
        <authorList>
            <person name="Buettner E."/>
            <person name="Gebauer A.M."/>
            <person name="Hofrichter M."/>
            <person name="Liers C."/>
            <person name="Kellner H."/>
        </authorList>
    </citation>
    <scope>NUCLEOTIDE SEQUENCE [LARGE SCALE GENOMIC DNA]</scope>
    <source>
        <strain evidence="5 6">DSM 105466</strain>
    </source>
</reference>
<dbReference type="PANTHER" id="PTHR31001">
    <property type="entry name" value="UNCHARACTERIZED TRANSCRIPTIONAL REGULATORY PROTEIN"/>
    <property type="match status" value="1"/>
</dbReference>
<feature type="non-terminal residue" evidence="5">
    <location>
        <position position="746"/>
    </location>
</feature>
<organism evidence="5 6">
    <name type="scientific">Scytalidium lignicola</name>
    <name type="common">Hyphomycete</name>
    <dbReference type="NCBI Taxonomy" id="5539"/>
    <lineage>
        <taxon>Eukaryota</taxon>
        <taxon>Fungi</taxon>
        <taxon>Dikarya</taxon>
        <taxon>Ascomycota</taxon>
        <taxon>Pezizomycotina</taxon>
        <taxon>Leotiomycetes</taxon>
        <taxon>Leotiomycetes incertae sedis</taxon>
        <taxon>Scytalidium</taxon>
    </lineage>
</organism>
<sequence length="746" mass="84048">MRSNTQWMETTKRCHTIRRRSIADSDAGSHSAAQTAATANKRSSFQKSLLVKNQRPLLPAYMESTVQKVAPQNVHSEPPSIQALDCFGYSNVNENNALGFYKKLVHSDTGFNQNAQKKHNGEMRLAPGVLEKYLHLLRLLPSRFYVDALVAIFFDEVGWQYSLVDYNIFADRLNVFYKSTYDKVVKNQSVLPESLCFPSLLFQIFALALQFLPSDYNRSLDALYMGSSFEYLAGEYSDTGDAVSALFKKDEMNFVSVQAAFLRVCWLKNEGRVTESWHTLGRVIMDAKEIGLHRLDEKVDAGDSDVTCSQLWAMEDRRRLWLNIFLWDSEMGIVLGKPLNVNLRDCLTSPPVDVKVTENLKTTAPFPRGEFDKPTSLTLRLIEYRLQINLPKVRELESEGPFPKDYTKVQLLHQEALNYMDTLPALYRFVNPDKSFDIECPWLAAQREYLHTVAWYFILALHKPYTFTIPESRKEIMRAGIEILQAQKRNFECLKEQHYKLFTLTYLTVEAAVAILAVLIAYPDDNGEPGKEAFHCIRDSITRLRITHEKKNALAGIAADVIQVLLNRVETARIFSISGLENTSFVVNPSPKSNSTTLSESMVGQDSSPHNVQDVGYENSMASSSNFSSSSLSLLNLQDTPFSDGNLSSSNYQDTSPQDNFLSAMDIGMDSTATNNGNLFAPLQPIADLMFHDLAPAFDVGSVGMQNPNMQTVGQGFENNSADELQQQFTGNFAENSLWGFMNQGL</sequence>
<dbReference type="EMBL" id="NCSJ02000402">
    <property type="protein sequence ID" value="RFU24785.1"/>
    <property type="molecule type" value="Genomic_DNA"/>
</dbReference>
<dbReference type="CDD" id="cd12148">
    <property type="entry name" value="fungal_TF_MHR"/>
    <property type="match status" value="1"/>
</dbReference>
<comment type="subcellular location">
    <subcellularLocation>
        <location evidence="1">Nucleus</location>
    </subcellularLocation>
</comment>
<feature type="compositionally biased region" description="Polar residues" evidence="3">
    <location>
        <begin position="588"/>
        <end position="611"/>
    </location>
</feature>
<feature type="region of interest" description="Disordered" evidence="3">
    <location>
        <begin position="22"/>
        <end position="44"/>
    </location>
</feature>
<dbReference type="GO" id="GO:0005634">
    <property type="term" value="C:nucleus"/>
    <property type="evidence" value="ECO:0007669"/>
    <property type="project" value="UniProtKB-SubCell"/>
</dbReference>
<dbReference type="GO" id="GO:0006351">
    <property type="term" value="P:DNA-templated transcription"/>
    <property type="evidence" value="ECO:0007669"/>
    <property type="project" value="InterPro"/>
</dbReference>
<evidence type="ECO:0000313" key="5">
    <source>
        <dbReference type="EMBL" id="RFU24785.1"/>
    </source>
</evidence>